<evidence type="ECO:0000256" key="1">
    <source>
        <dbReference type="SAM" id="MobiDB-lite"/>
    </source>
</evidence>
<feature type="compositionally biased region" description="Basic and acidic residues" evidence="1">
    <location>
        <begin position="1"/>
        <end position="14"/>
    </location>
</feature>
<dbReference type="AlphaFoldDB" id="A0A8S1HVV9"/>
<name>A0A8S1HVV9_9PELO</name>
<sequence length="98" mass="10660">MENDRYSEGSDKPKSLTRQSTRNLAAISISGPSDTDREGQVAVAEGRSPEDFNQKTFQSEHARWLQTIGLDLLMEVSTLSARSRALSPPIASHLSASA</sequence>
<dbReference type="Proteomes" id="UP000835052">
    <property type="component" value="Unassembled WGS sequence"/>
</dbReference>
<proteinExistence type="predicted"/>
<comment type="caution">
    <text evidence="2">The sequence shown here is derived from an EMBL/GenBank/DDBJ whole genome shotgun (WGS) entry which is preliminary data.</text>
</comment>
<keyword evidence="3" id="KW-1185">Reference proteome</keyword>
<reference evidence="2" key="1">
    <citation type="submission" date="2020-10" db="EMBL/GenBank/DDBJ databases">
        <authorList>
            <person name="Kikuchi T."/>
        </authorList>
    </citation>
    <scope>NUCLEOTIDE SEQUENCE</scope>
    <source>
        <strain evidence="2">NKZ352</strain>
    </source>
</reference>
<gene>
    <name evidence="2" type="ORF">CAUJ_LOCUS15091</name>
</gene>
<evidence type="ECO:0000313" key="2">
    <source>
        <dbReference type="EMBL" id="CAD6199187.1"/>
    </source>
</evidence>
<organism evidence="2 3">
    <name type="scientific">Caenorhabditis auriculariae</name>
    <dbReference type="NCBI Taxonomy" id="2777116"/>
    <lineage>
        <taxon>Eukaryota</taxon>
        <taxon>Metazoa</taxon>
        <taxon>Ecdysozoa</taxon>
        <taxon>Nematoda</taxon>
        <taxon>Chromadorea</taxon>
        <taxon>Rhabditida</taxon>
        <taxon>Rhabditina</taxon>
        <taxon>Rhabditomorpha</taxon>
        <taxon>Rhabditoidea</taxon>
        <taxon>Rhabditidae</taxon>
        <taxon>Peloderinae</taxon>
        <taxon>Caenorhabditis</taxon>
    </lineage>
</organism>
<protein>
    <submittedName>
        <fullName evidence="2">Uncharacterized protein</fullName>
    </submittedName>
</protein>
<feature type="region of interest" description="Disordered" evidence="1">
    <location>
        <begin position="1"/>
        <end position="39"/>
    </location>
</feature>
<evidence type="ECO:0000313" key="3">
    <source>
        <dbReference type="Proteomes" id="UP000835052"/>
    </source>
</evidence>
<accession>A0A8S1HVV9</accession>
<dbReference type="EMBL" id="CAJGYM010000160">
    <property type="protein sequence ID" value="CAD6199187.1"/>
    <property type="molecule type" value="Genomic_DNA"/>
</dbReference>